<comment type="caution">
    <text evidence="7">The sequence shown here is derived from an EMBL/GenBank/DDBJ whole genome shotgun (WGS) entry which is preliminary data.</text>
</comment>
<dbReference type="PANTHER" id="PTHR21432">
    <property type="entry name" value="ACETYL-COA HYDROLASE-RELATED"/>
    <property type="match status" value="1"/>
</dbReference>
<keyword evidence="8" id="KW-1185">Reference proteome</keyword>
<evidence type="ECO:0000313" key="8">
    <source>
        <dbReference type="Proteomes" id="UP000320333"/>
    </source>
</evidence>
<organism evidence="7 8">
    <name type="scientific">Chytriomyces confervae</name>
    <dbReference type="NCBI Taxonomy" id="246404"/>
    <lineage>
        <taxon>Eukaryota</taxon>
        <taxon>Fungi</taxon>
        <taxon>Fungi incertae sedis</taxon>
        <taxon>Chytridiomycota</taxon>
        <taxon>Chytridiomycota incertae sedis</taxon>
        <taxon>Chytridiomycetes</taxon>
        <taxon>Chytridiales</taxon>
        <taxon>Chytriomycetaceae</taxon>
        <taxon>Chytriomyces</taxon>
    </lineage>
</organism>
<feature type="domain" description="Acetyl-CoA hydrolase/transferase N-terminal" evidence="5">
    <location>
        <begin position="50"/>
        <end position="217"/>
    </location>
</feature>
<dbReference type="OrthoDB" id="10250396at2759"/>
<dbReference type="Gene3D" id="3.40.1080.20">
    <property type="entry name" value="Acetyl-CoA hydrolase/transferase C-terminal domain"/>
    <property type="match status" value="1"/>
</dbReference>
<evidence type="ECO:0000256" key="4">
    <source>
        <dbReference type="SAM" id="MobiDB-lite"/>
    </source>
</evidence>
<keyword evidence="3" id="KW-0808">Transferase</keyword>
<evidence type="ECO:0000256" key="2">
    <source>
        <dbReference type="ARBA" id="ARBA00009632"/>
    </source>
</evidence>
<dbReference type="Pfam" id="PF02550">
    <property type="entry name" value="AcetylCoA_hydro"/>
    <property type="match status" value="1"/>
</dbReference>
<dbReference type="InterPro" id="IPR038460">
    <property type="entry name" value="AcetylCoA_hyd_C_sf"/>
</dbReference>
<dbReference type="PANTHER" id="PTHR21432:SF20">
    <property type="entry name" value="ACETYL-COA HYDROLASE"/>
    <property type="match status" value="1"/>
</dbReference>
<dbReference type="Pfam" id="PF03803">
    <property type="entry name" value="Scramblase"/>
    <property type="match status" value="1"/>
</dbReference>
<dbReference type="InterPro" id="IPR005552">
    <property type="entry name" value="Scramblase"/>
</dbReference>
<dbReference type="GO" id="GO:0008775">
    <property type="term" value="F:acetate CoA-transferase activity"/>
    <property type="evidence" value="ECO:0007669"/>
    <property type="project" value="InterPro"/>
</dbReference>
<proteinExistence type="inferred from homology"/>
<dbReference type="AlphaFoldDB" id="A0A507FL12"/>
<protein>
    <submittedName>
        <fullName evidence="7">Uncharacterized protein</fullName>
    </submittedName>
</protein>
<comment type="similarity">
    <text evidence="2">Belongs to the acetyl-CoA hydrolase/transferase family.</text>
</comment>
<reference evidence="7 8" key="1">
    <citation type="journal article" date="2019" name="Sci. Rep.">
        <title>Comparative genomics of chytrid fungi reveal insights into the obligate biotrophic and pathogenic lifestyle of Synchytrium endobioticum.</title>
        <authorList>
            <person name="van de Vossenberg B.T.L.H."/>
            <person name="Warris S."/>
            <person name="Nguyen H.D.T."/>
            <person name="van Gent-Pelzer M.P.E."/>
            <person name="Joly D.L."/>
            <person name="van de Geest H.C."/>
            <person name="Bonants P.J.M."/>
            <person name="Smith D.S."/>
            <person name="Levesque C.A."/>
            <person name="van der Lee T.A.J."/>
        </authorList>
    </citation>
    <scope>NUCLEOTIDE SEQUENCE [LARGE SCALE GENOMIC DNA]</scope>
    <source>
        <strain evidence="7 8">CBS 675.73</strain>
    </source>
</reference>
<dbReference type="InterPro" id="IPR046433">
    <property type="entry name" value="ActCoA_hydro"/>
</dbReference>
<evidence type="ECO:0000256" key="1">
    <source>
        <dbReference type="ARBA" id="ARBA00005350"/>
    </source>
</evidence>
<dbReference type="InterPro" id="IPR025659">
    <property type="entry name" value="Tubby-like_C"/>
</dbReference>
<evidence type="ECO:0000259" key="6">
    <source>
        <dbReference type="Pfam" id="PF13336"/>
    </source>
</evidence>
<feature type="domain" description="Acetyl-CoA hydrolase/transferase C-terminal" evidence="6">
    <location>
        <begin position="310"/>
        <end position="462"/>
    </location>
</feature>
<evidence type="ECO:0000256" key="3">
    <source>
        <dbReference type="ARBA" id="ARBA00022679"/>
    </source>
</evidence>
<dbReference type="InterPro" id="IPR037171">
    <property type="entry name" value="NagB/RpiA_transferase-like"/>
</dbReference>
<dbReference type="STRING" id="246404.A0A507FL12"/>
<dbReference type="Pfam" id="PF13336">
    <property type="entry name" value="AcetylCoA_hyd_C"/>
    <property type="match status" value="1"/>
</dbReference>
<dbReference type="GO" id="GO:0006083">
    <property type="term" value="P:acetate metabolic process"/>
    <property type="evidence" value="ECO:0007669"/>
    <property type="project" value="InterPro"/>
</dbReference>
<evidence type="ECO:0000259" key="5">
    <source>
        <dbReference type="Pfam" id="PF02550"/>
    </source>
</evidence>
<dbReference type="SUPFAM" id="SSF100950">
    <property type="entry name" value="NagB/RpiA/CoA transferase-like"/>
    <property type="match status" value="2"/>
</dbReference>
<dbReference type="Proteomes" id="UP000320333">
    <property type="component" value="Unassembled WGS sequence"/>
</dbReference>
<accession>A0A507FL12</accession>
<dbReference type="SUPFAM" id="SSF54518">
    <property type="entry name" value="Tubby C-terminal domain-like"/>
    <property type="match status" value="1"/>
</dbReference>
<dbReference type="Gene3D" id="3.30.750.70">
    <property type="entry name" value="4-hydroxybutyrate coenzyme like domains"/>
    <property type="match status" value="1"/>
</dbReference>
<feature type="region of interest" description="Disordered" evidence="4">
    <location>
        <begin position="471"/>
        <end position="510"/>
    </location>
</feature>
<comment type="similarity">
    <text evidence="1">Belongs to the phospholipid scramblase family.</text>
</comment>
<name>A0A507FL12_9FUNG</name>
<dbReference type="EMBL" id="QEAP01000060">
    <property type="protein sequence ID" value="TPX76016.1"/>
    <property type="molecule type" value="Genomic_DNA"/>
</dbReference>
<sequence>MMRPIQQHVKQIPSLSRGFLTRNGPPKLVSFTVLQLPTPPPPADPTTPQVSPDEAVQVIKSNDRVFVHGVAATPVTLLTALEKRAHELKNVEFVHLHLEKPNPCSSEKYRESFFSNNLFIGANQRKNVAAGISSYVPVFLHEMPALMRKGFLRPDVALINVSPPDRHGFVSLGVEVATALPAVETATTVIAQINPNMPRTHGYSFVHMDSIDYICHVNDPLPEVKAGPPNDVETRIGANIAELVSDGATLQMGIGAIPNAVLAGLKDHKNLGIHTEMFQEGVIPLINSGVITNLNKKFLPGKILTSFIMGSRTLYDYVDDNPSVAFYDASITNDPVIIARNPKVTAINSAVEIDLTGQVCADSVGHKMISGVGGQVDFERGAALSPGGLPIICLPSTAKDGSSRIVPNIREGGGVITTRNHVHYVVTEWGTAFLFGKNLQQRAKALIAIAHPDHRAELERQAFEFLGLRPPSSAASSKIRRTPTQTTQTTQSTQSTESSQFAEPQQSEQVVYEPPVPSVAESVFLPAETPDDVIKQTGDGPAYVIQHSGLMIGRQIEMMNVLVGYEQANKYAVTDHNGVNVGFICEEEVSFAGNILRQVLGTRRVFNAVVLDVHGNVVLKINRPFKWFLNSTITISDANDTVIGEFDYSFSERRVWHPLRRKYDLFLKNKQFAIIEAGFLAWDFVIEGEHPGEVLAAVNRNFAGFAREIFTDTGVYAIHMDNIEDKTRALSLDERAVILGCAITIDIDYFSRHSDHG</sequence>
<dbReference type="Gene3D" id="3.40.1080.10">
    <property type="entry name" value="Glutaconate Coenzyme A-transferase"/>
    <property type="match status" value="1"/>
</dbReference>
<dbReference type="GO" id="GO:0017128">
    <property type="term" value="F:phospholipid scramblase activity"/>
    <property type="evidence" value="ECO:0007669"/>
    <property type="project" value="InterPro"/>
</dbReference>
<feature type="compositionally biased region" description="Low complexity" evidence="4">
    <location>
        <begin position="482"/>
        <end position="500"/>
    </location>
</feature>
<evidence type="ECO:0000313" key="7">
    <source>
        <dbReference type="EMBL" id="TPX76016.1"/>
    </source>
</evidence>
<dbReference type="InterPro" id="IPR003702">
    <property type="entry name" value="ActCoA_hydro_N"/>
</dbReference>
<dbReference type="InterPro" id="IPR026888">
    <property type="entry name" value="AcetylCoA_hyd_C"/>
</dbReference>
<gene>
    <name evidence="7" type="ORF">CcCBS67573_g02706</name>
</gene>